<reference evidence="2 3" key="1">
    <citation type="submission" date="2019-11" db="EMBL/GenBank/DDBJ databases">
        <title>Novel Deefgea species.</title>
        <authorList>
            <person name="Han J.-H."/>
        </authorList>
    </citation>
    <scope>NUCLEOTIDE SEQUENCE [LARGE SCALE GENOMIC DNA]</scope>
    <source>
        <strain evidence="2 3">LMG 24817</strain>
    </source>
</reference>
<evidence type="ECO:0000259" key="1">
    <source>
        <dbReference type="PROSITE" id="PS51819"/>
    </source>
</evidence>
<dbReference type="RefSeq" id="WP_203571922.1">
    <property type="nucleotide sequence ID" value="NZ_WOFE01000008.1"/>
</dbReference>
<evidence type="ECO:0000313" key="3">
    <source>
        <dbReference type="Proteomes" id="UP001195660"/>
    </source>
</evidence>
<dbReference type="PROSITE" id="PS51819">
    <property type="entry name" value="VOC"/>
    <property type="match status" value="1"/>
</dbReference>
<comment type="caution">
    <text evidence="2">The sequence shown here is derived from an EMBL/GenBank/DDBJ whole genome shotgun (WGS) entry which is preliminary data.</text>
</comment>
<dbReference type="EMBL" id="WOFE01000008">
    <property type="protein sequence ID" value="MBM5572595.1"/>
    <property type="molecule type" value="Genomic_DNA"/>
</dbReference>
<feature type="domain" description="VOC" evidence="1">
    <location>
        <begin position="1"/>
        <end position="125"/>
    </location>
</feature>
<proteinExistence type="predicted"/>
<dbReference type="CDD" id="cd07262">
    <property type="entry name" value="VOC_like"/>
    <property type="match status" value="1"/>
</dbReference>
<dbReference type="InterPro" id="IPR037523">
    <property type="entry name" value="VOC_core"/>
</dbReference>
<dbReference type="InterPro" id="IPR004360">
    <property type="entry name" value="Glyas_Fos-R_dOase_dom"/>
</dbReference>
<dbReference type="Proteomes" id="UP001195660">
    <property type="component" value="Unassembled WGS sequence"/>
</dbReference>
<dbReference type="InterPro" id="IPR029068">
    <property type="entry name" value="Glyas_Bleomycin-R_OHBP_Dase"/>
</dbReference>
<dbReference type="SUPFAM" id="SSF54593">
    <property type="entry name" value="Glyoxalase/Bleomycin resistance protein/Dihydroxybiphenyl dioxygenase"/>
    <property type="match status" value="1"/>
</dbReference>
<protein>
    <submittedName>
        <fullName evidence="2">VOC family protein</fullName>
    </submittedName>
</protein>
<dbReference type="Pfam" id="PF00903">
    <property type="entry name" value="Glyoxalase"/>
    <property type="match status" value="1"/>
</dbReference>
<keyword evidence="3" id="KW-1185">Reference proteome</keyword>
<sequence>METYITLGANDSAQSNAFYDAVLATINWQSHMDFPGWRAYSEQGKGKGLVLWIAKPFDQQEATAGNGTMVGFRANNHAEVDAFYAAAMACGGQDEGAPGMRPYGPNWYAAYMRDPTGNKIAIVCNEAM</sequence>
<gene>
    <name evidence="2" type="ORF">GM173_13545</name>
</gene>
<dbReference type="PANTHER" id="PTHR35006:SF1">
    <property type="entry name" value="BLL2941 PROTEIN"/>
    <property type="match status" value="1"/>
</dbReference>
<evidence type="ECO:0000313" key="2">
    <source>
        <dbReference type="EMBL" id="MBM5572595.1"/>
    </source>
</evidence>
<dbReference type="Gene3D" id="3.10.180.10">
    <property type="entry name" value="2,3-Dihydroxybiphenyl 1,2-Dioxygenase, domain 1"/>
    <property type="match status" value="1"/>
</dbReference>
<accession>A0ABS2CEM3</accession>
<dbReference type="PANTHER" id="PTHR35006">
    <property type="entry name" value="GLYOXALASE FAMILY PROTEIN (AFU_ORTHOLOGUE AFUA_5G14830)"/>
    <property type="match status" value="1"/>
</dbReference>
<name>A0ABS2CEM3_9NEIS</name>
<organism evidence="2 3">
    <name type="scientific">Deefgea chitinilytica</name>
    <dbReference type="NCBI Taxonomy" id="570276"/>
    <lineage>
        <taxon>Bacteria</taxon>
        <taxon>Pseudomonadati</taxon>
        <taxon>Pseudomonadota</taxon>
        <taxon>Betaproteobacteria</taxon>
        <taxon>Neisseriales</taxon>
        <taxon>Chitinibacteraceae</taxon>
        <taxon>Deefgea</taxon>
    </lineage>
</organism>